<protein>
    <recommendedName>
        <fullName evidence="9">Succinyl-CoA:3-ketoacid-coenzyme A transferase</fullName>
        <ecNumber evidence="9">2.8.3.5</ecNumber>
    </recommendedName>
</protein>
<dbReference type="CTD" id="64064"/>
<comment type="catalytic activity">
    <reaction evidence="8">
        <text>acetoacetate + succinyl-CoA = acetoacetyl-CoA + succinate</text>
        <dbReference type="Rhea" id="RHEA:25480"/>
        <dbReference type="ChEBI" id="CHEBI:13705"/>
        <dbReference type="ChEBI" id="CHEBI:30031"/>
        <dbReference type="ChEBI" id="CHEBI:57286"/>
        <dbReference type="ChEBI" id="CHEBI:57292"/>
        <dbReference type="EC" id="2.8.3.5"/>
    </reaction>
    <physiologicalReaction direction="left-to-right" evidence="8">
        <dbReference type="Rhea" id="RHEA:25481"/>
    </physiologicalReaction>
</comment>
<dbReference type="Pfam" id="PF01144">
    <property type="entry name" value="CoA_trans"/>
    <property type="match status" value="2"/>
</dbReference>
<dbReference type="GO" id="GO:0008260">
    <property type="term" value="F:succinyl-CoA:3-oxo-acid CoA-transferase activity"/>
    <property type="evidence" value="ECO:0007669"/>
    <property type="project" value="UniProtKB-EC"/>
</dbReference>
<dbReference type="GO" id="GO:0046952">
    <property type="term" value="P:ketone body catabolic process"/>
    <property type="evidence" value="ECO:0007669"/>
    <property type="project" value="InterPro"/>
</dbReference>
<keyword evidence="5" id="KW-0809">Transit peptide</keyword>
<dbReference type="FunFam" id="3.40.1080.10:FF:000002">
    <property type="entry name" value="Succinyl-CoA:3-ketoacid-coenzyme A transferase, mitochondrial"/>
    <property type="match status" value="1"/>
</dbReference>
<evidence type="ECO:0000313" key="13">
    <source>
        <dbReference type="RefSeq" id="XP_012372313.1"/>
    </source>
</evidence>
<dbReference type="OrthoDB" id="1933379at2759"/>
<dbReference type="InParanoid" id="A0A6P3VDG8"/>
<sequence length="517" mass="55215">MAALRLLAAALGGRVCARCVGPARPLGCARRFATGSPARVQFCTDPGEALRGVSDGATVMIGGFGLCGIPENLIAALRDVGAKNLTVISTNAGVDDFGLGVLLTAKQVRRVVCSYLGESAVCERQYLAGELELEMTPQGTLAERIRAGGAGVPAFYTPTGYGTLVQEGGAPIAYYPDGHLAVLSQPREVREFGGKHYLLEHALRADFALVKGWRADRAGNVVFRGSARNFNAPMCKAADVSVVEVEEIVDVGTFAPEDIHVPNIYVKRVIKGAKFEKRIERLTTRAGQGEPATTAGDIRTRIIKRAALEFEDGMYANLGIGIPLLASNYISPNMTLHLHSENGILGLGPFPLKEEVDADIINAGKQTVTVLPGGSFFASDDSFAMIRGGHIQLTMLGAMQVSKYGDLANWMVPGKKVKGMGGAMDLVSSAKTRVVVTMEHCTKTKTPKILDECTMPLTGKRCVDRIITEKGVFDVHPNRGLTLVELWEGSTVDEVQTSTGCPFAVSPNLRPMQQVAQ</sequence>
<evidence type="ECO:0000256" key="1">
    <source>
        <dbReference type="ARBA" id="ARBA00004173"/>
    </source>
</evidence>
<evidence type="ECO:0000256" key="4">
    <source>
        <dbReference type="ARBA" id="ARBA00022679"/>
    </source>
</evidence>
<comment type="pathway">
    <text evidence="2 9">Ketone metabolism; succinyl-CoA degradation; acetoacetyl-CoA from succinyl-CoA: step 1/1.</text>
</comment>
<evidence type="ECO:0000313" key="12">
    <source>
        <dbReference type="Proteomes" id="UP000515203"/>
    </source>
</evidence>
<dbReference type="UniPathway" id="UPA00929">
    <property type="reaction ID" value="UER00894"/>
</dbReference>
<dbReference type="InterPro" id="IPR012792">
    <property type="entry name" value="3-oxoacid_CoA-transf_A"/>
</dbReference>
<dbReference type="InterPro" id="IPR012791">
    <property type="entry name" value="3-oxoacid_CoA-transf_B"/>
</dbReference>
<dbReference type="FunFam" id="3.40.1080.10:FF:000001">
    <property type="entry name" value="Succinyl-coa:3-ketoacid-coenzyme a transferase subunit b"/>
    <property type="match status" value="1"/>
</dbReference>
<dbReference type="PROSITE" id="PS01273">
    <property type="entry name" value="COA_TRANSF_1"/>
    <property type="match status" value="1"/>
</dbReference>
<evidence type="ECO:0000256" key="11">
    <source>
        <dbReference type="SAM" id="SignalP"/>
    </source>
</evidence>
<dbReference type="Gene3D" id="3.40.1080.10">
    <property type="entry name" value="Glutaconate Coenzyme A-transferase"/>
    <property type="match status" value="2"/>
</dbReference>
<dbReference type="Proteomes" id="UP000515203">
    <property type="component" value="Unplaced"/>
</dbReference>
<dbReference type="SMART" id="SM00882">
    <property type="entry name" value="CoA_trans"/>
    <property type="match status" value="2"/>
</dbReference>
<comment type="similarity">
    <text evidence="3 9">Belongs to the 3-oxoacid CoA-transferase family.</text>
</comment>
<dbReference type="InterPro" id="IPR037171">
    <property type="entry name" value="NagB/RpiA_transferase-like"/>
</dbReference>
<comment type="function">
    <text evidence="9">Key enzyme for ketone body catabolism. Transfers the CoA moiety from succinate to acetoacetate. Formation of the enzyme-CoA intermediate proceeds via an unstable anhydride species formed between the carboxylate groups of the enzyme and substrate.</text>
</comment>
<reference evidence="13" key="1">
    <citation type="submission" date="2025-08" db="UniProtKB">
        <authorList>
            <consortium name="RefSeq"/>
        </authorList>
    </citation>
    <scope>IDENTIFICATION</scope>
</reference>
<dbReference type="RefSeq" id="XP_012372313.1">
    <property type="nucleotide sequence ID" value="XM_012516859.2"/>
</dbReference>
<keyword evidence="11" id="KW-0732">Signal</keyword>
<dbReference type="PANTHER" id="PTHR13707:SF28">
    <property type="entry name" value="SUCCINYL-COA:3-KETOACID COENZYME A TRANSFERASE 2, MITOCHONDRIAL"/>
    <property type="match status" value="1"/>
</dbReference>
<evidence type="ECO:0000256" key="9">
    <source>
        <dbReference type="PIRNR" id="PIRNR000858"/>
    </source>
</evidence>
<dbReference type="InterPro" id="IPR004165">
    <property type="entry name" value="CoA_trans_fam_I"/>
</dbReference>
<dbReference type="PANTHER" id="PTHR13707">
    <property type="entry name" value="KETOACID-COENZYME A TRANSFERASE"/>
    <property type="match status" value="1"/>
</dbReference>
<dbReference type="PROSITE" id="PS01274">
    <property type="entry name" value="COA_TRANSF_2"/>
    <property type="match status" value="1"/>
</dbReference>
<evidence type="ECO:0000256" key="5">
    <source>
        <dbReference type="ARBA" id="ARBA00022946"/>
    </source>
</evidence>
<keyword evidence="12" id="KW-1185">Reference proteome</keyword>
<dbReference type="SUPFAM" id="SSF100950">
    <property type="entry name" value="NagB/RpiA/CoA transferase-like"/>
    <property type="match status" value="2"/>
</dbReference>
<dbReference type="FunCoup" id="A0A6P3VDG8">
    <property type="interactions" value="433"/>
</dbReference>
<feature type="active site" description="5-glutamyl coenzyme A thioester intermediate" evidence="10">
    <location>
        <position position="341"/>
    </location>
</feature>
<feature type="signal peptide" evidence="11">
    <location>
        <begin position="1"/>
        <end position="17"/>
    </location>
</feature>
<evidence type="ECO:0000256" key="2">
    <source>
        <dbReference type="ARBA" id="ARBA00004753"/>
    </source>
</evidence>
<comment type="subcellular location">
    <subcellularLocation>
        <location evidence="1">Mitochondrion</location>
    </subcellularLocation>
</comment>
<dbReference type="InterPro" id="IPR014388">
    <property type="entry name" value="3-oxoacid_CoA-transferase"/>
</dbReference>
<evidence type="ECO:0000256" key="8">
    <source>
        <dbReference type="ARBA" id="ARBA00051996"/>
    </source>
</evidence>
<evidence type="ECO:0000256" key="10">
    <source>
        <dbReference type="PIRSR" id="PIRSR000858-1"/>
    </source>
</evidence>
<comment type="catalytic activity">
    <reaction evidence="7">
        <text>a 3-oxo acid + succinyl-CoA = a 3-oxoacyl-CoA + succinate</text>
        <dbReference type="Rhea" id="RHEA:24564"/>
        <dbReference type="ChEBI" id="CHEBI:30031"/>
        <dbReference type="ChEBI" id="CHEBI:35973"/>
        <dbReference type="ChEBI" id="CHEBI:57292"/>
        <dbReference type="ChEBI" id="CHEBI:90726"/>
        <dbReference type="EC" id="2.8.3.5"/>
    </reaction>
    <physiologicalReaction direction="left-to-right" evidence="7">
        <dbReference type="Rhea" id="RHEA:24565"/>
    </physiologicalReaction>
</comment>
<evidence type="ECO:0000256" key="6">
    <source>
        <dbReference type="ARBA" id="ARBA00023128"/>
    </source>
</evidence>
<gene>
    <name evidence="13" type="primary">Oxct2</name>
</gene>
<dbReference type="NCBIfam" id="TIGR02428">
    <property type="entry name" value="pcaJ_scoB_fam"/>
    <property type="match status" value="1"/>
</dbReference>
<accession>A0A6P3VDG8</accession>
<dbReference type="NCBIfam" id="TIGR02429">
    <property type="entry name" value="pcaI_scoA_fam"/>
    <property type="match status" value="1"/>
</dbReference>
<dbReference type="InterPro" id="IPR004164">
    <property type="entry name" value="CoA_transf_AS"/>
</dbReference>
<proteinExistence type="inferred from homology"/>
<dbReference type="EC" id="2.8.3.5" evidence="9"/>
<keyword evidence="6 9" id="KW-0496">Mitochondrion</keyword>
<dbReference type="GO" id="GO:0005739">
    <property type="term" value="C:mitochondrion"/>
    <property type="evidence" value="ECO:0007669"/>
    <property type="project" value="UniProtKB-SubCell"/>
</dbReference>
<dbReference type="GeneID" id="105743515"/>
<evidence type="ECO:0000256" key="7">
    <source>
        <dbReference type="ARBA" id="ARBA00051054"/>
    </source>
</evidence>
<organism evidence="12 13">
    <name type="scientific">Octodon degus</name>
    <name type="common">Degu</name>
    <name type="synonym">Sciurus degus</name>
    <dbReference type="NCBI Taxonomy" id="10160"/>
    <lineage>
        <taxon>Eukaryota</taxon>
        <taxon>Metazoa</taxon>
        <taxon>Chordata</taxon>
        <taxon>Craniata</taxon>
        <taxon>Vertebrata</taxon>
        <taxon>Euteleostomi</taxon>
        <taxon>Mammalia</taxon>
        <taxon>Eutheria</taxon>
        <taxon>Euarchontoglires</taxon>
        <taxon>Glires</taxon>
        <taxon>Rodentia</taxon>
        <taxon>Hystricomorpha</taxon>
        <taxon>Octodontidae</taxon>
        <taxon>Octodon</taxon>
    </lineage>
</organism>
<feature type="chain" id="PRO_5027590261" description="Succinyl-CoA:3-ketoacid-coenzyme A transferase" evidence="11">
    <location>
        <begin position="18"/>
        <end position="517"/>
    </location>
</feature>
<dbReference type="PIRSF" id="PIRSF000858">
    <property type="entry name" value="SCOT-t"/>
    <property type="match status" value="1"/>
</dbReference>
<name>A0A6P3VDG8_OCTDE</name>
<dbReference type="AlphaFoldDB" id="A0A6P3VDG8"/>
<keyword evidence="4 9" id="KW-0808">Transferase</keyword>
<evidence type="ECO:0000256" key="3">
    <source>
        <dbReference type="ARBA" id="ARBA00007154"/>
    </source>
</evidence>
<dbReference type="InterPro" id="IPR004163">
    <property type="entry name" value="CoA_transf_BS"/>
</dbReference>